<dbReference type="InterPro" id="IPR008901">
    <property type="entry name" value="ACER"/>
</dbReference>
<comment type="subcellular location">
    <subcellularLocation>
        <location evidence="1">Membrane</location>
        <topology evidence="1">Multi-pass membrane protein</topology>
    </subcellularLocation>
</comment>
<evidence type="ECO:0000313" key="11">
    <source>
        <dbReference type="Proteomes" id="UP000070328"/>
    </source>
</evidence>
<dbReference type="OrthoDB" id="187171at2759"/>
<evidence type="ECO:0000256" key="9">
    <source>
        <dbReference type="SAM" id="Phobius"/>
    </source>
</evidence>
<reference evidence="10 11" key="1">
    <citation type="submission" date="2014-02" db="EMBL/GenBank/DDBJ databases">
        <title>The genome sequence of Colletotrichum simmondsii CBS122122.</title>
        <authorList>
            <person name="Baroncelli R."/>
            <person name="Thon M.R."/>
        </authorList>
    </citation>
    <scope>NUCLEOTIDE SEQUENCE [LARGE SCALE GENOMIC DNA]</scope>
    <source>
        <strain evidence="10 11">CBS122122</strain>
    </source>
</reference>
<evidence type="ECO:0000256" key="3">
    <source>
        <dbReference type="ARBA" id="ARBA00022692"/>
    </source>
</evidence>
<feature type="transmembrane region" description="Helical" evidence="9">
    <location>
        <begin position="230"/>
        <end position="253"/>
    </location>
</feature>
<comment type="similarity">
    <text evidence="2">Belongs to the alkaline ceramidase family.</text>
</comment>
<feature type="binding site" evidence="7">
    <location>
        <position position="66"/>
    </location>
    <ligand>
        <name>Ca(2+)</name>
        <dbReference type="ChEBI" id="CHEBI:29108"/>
    </ligand>
</feature>
<evidence type="ECO:0000256" key="8">
    <source>
        <dbReference type="PIRSR" id="PIRSR608901-2"/>
    </source>
</evidence>
<dbReference type="GO" id="GO:0005789">
    <property type="term" value="C:endoplasmic reticulum membrane"/>
    <property type="evidence" value="ECO:0007669"/>
    <property type="project" value="TreeGrafter"/>
</dbReference>
<feature type="binding site" evidence="8">
    <location>
        <position position="285"/>
    </location>
    <ligand>
        <name>Zn(2+)</name>
        <dbReference type="ChEBI" id="CHEBI:29105"/>
        <note>catalytic</note>
    </ligand>
</feature>
<dbReference type="AlphaFoldDB" id="A0A135T6G5"/>
<keyword evidence="4" id="KW-0378">Hydrolase</keyword>
<gene>
    <name evidence="10" type="ORF">CSIM01_10319</name>
</gene>
<protein>
    <submittedName>
        <fullName evidence="10">Alkaline phytoceramidase</fullName>
    </submittedName>
</protein>
<keyword evidence="8" id="KW-0862">Zinc</keyword>
<keyword evidence="11" id="KW-1185">Reference proteome</keyword>
<dbReference type="EMBL" id="JFBX01000267">
    <property type="protein sequence ID" value="KXH43723.1"/>
    <property type="molecule type" value="Genomic_DNA"/>
</dbReference>
<keyword evidence="3 9" id="KW-0812">Transmembrane</keyword>
<evidence type="ECO:0000256" key="5">
    <source>
        <dbReference type="ARBA" id="ARBA00022989"/>
    </source>
</evidence>
<feature type="transmembrane region" description="Helical" evidence="9">
    <location>
        <begin position="151"/>
        <end position="170"/>
    </location>
</feature>
<evidence type="ECO:0000313" key="10">
    <source>
        <dbReference type="EMBL" id="KXH43723.1"/>
    </source>
</evidence>
<sequence length="333" mass="37159">MASSPLFQALRVAYNDDTPEGYWGEKTSTLNFCEEVRNSSSTVLGVADPCLPPSTQDYVVSYYCAEVCNTLTNLLFLWLGFKGVHNCTSQGHPRIFLVAYLGYVIVGLGSTAFHTSLKYPMQLIDELSMIYTTCLMVFATFSFSKSSRFSALLGGGLVLLAGLITVSGFPPGLLCSVDSNGTASNSTSGLNVFLVEMPTDAVQVVLRSLYVMETQLRPVLARRNKDKADLILNTMWIMVGTGLSVFLMGFLIWNIDNAFCSQIRQWRRQLGLPWGALLEGHAWWHLMTGVAYYYITWGIWLRRCLEGREDEYKLVWPRSLSSIPLVVKAEKSD</sequence>
<comment type="cofactor">
    <cofactor evidence="8">
        <name>Zn(2+)</name>
        <dbReference type="ChEBI" id="CHEBI:29105"/>
    </cofactor>
</comment>
<dbReference type="Pfam" id="PF05875">
    <property type="entry name" value="Ceramidase"/>
    <property type="match status" value="1"/>
</dbReference>
<dbReference type="Proteomes" id="UP000070328">
    <property type="component" value="Unassembled WGS sequence"/>
</dbReference>
<evidence type="ECO:0000256" key="6">
    <source>
        <dbReference type="ARBA" id="ARBA00023136"/>
    </source>
</evidence>
<feature type="transmembrane region" description="Helical" evidence="9">
    <location>
        <begin position="282"/>
        <end position="301"/>
    </location>
</feature>
<proteinExistence type="inferred from homology"/>
<name>A0A135T6G5_9PEZI</name>
<feature type="transmembrane region" description="Helical" evidence="9">
    <location>
        <begin position="93"/>
        <end position="115"/>
    </location>
</feature>
<keyword evidence="7" id="KW-0479">Metal-binding</keyword>
<dbReference type="GO" id="GO:0046872">
    <property type="term" value="F:metal ion binding"/>
    <property type="evidence" value="ECO:0007669"/>
    <property type="project" value="UniProtKB-KW"/>
</dbReference>
<evidence type="ECO:0000256" key="2">
    <source>
        <dbReference type="ARBA" id="ARBA00009780"/>
    </source>
</evidence>
<feature type="transmembrane region" description="Helical" evidence="9">
    <location>
        <begin position="127"/>
        <end position="144"/>
    </location>
</feature>
<dbReference type="GO" id="GO:0046513">
    <property type="term" value="P:ceramide biosynthetic process"/>
    <property type="evidence" value="ECO:0007669"/>
    <property type="project" value="TreeGrafter"/>
</dbReference>
<feature type="binding site" evidence="8">
    <location>
        <position position="114"/>
    </location>
    <ligand>
        <name>Zn(2+)</name>
        <dbReference type="ChEBI" id="CHEBI:29105"/>
        <note>catalytic</note>
    </ligand>
</feature>
<evidence type="ECO:0000256" key="4">
    <source>
        <dbReference type="ARBA" id="ARBA00022801"/>
    </source>
</evidence>
<comment type="caution">
    <text evidence="10">The sequence shown here is derived from an EMBL/GenBank/DDBJ whole genome shotgun (WGS) entry which is preliminary data.</text>
</comment>
<dbReference type="GO" id="GO:0046514">
    <property type="term" value="P:ceramide catabolic process"/>
    <property type="evidence" value="ECO:0007669"/>
    <property type="project" value="TreeGrafter"/>
</dbReference>
<accession>A0A135T6G5</accession>
<keyword evidence="6 9" id="KW-0472">Membrane</keyword>
<evidence type="ECO:0000256" key="7">
    <source>
        <dbReference type="PIRSR" id="PIRSR608901-1"/>
    </source>
</evidence>
<feature type="transmembrane region" description="Helical" evidence="9">
    <location>
        <begin position="190"/>
        <end position="210"/>
    </location>
</feature>
<feature type="binding site" evidence="8">
    <location>
        <position position="281"/>
    </location>
    <ligand>
        <name>Zn(2+)</name>
        <dbReference type="ChEBI" id="CHEBI:29105"/>
        <note>catalytic</note>
    </ligand>
</feature>
<dbReference type="PANTHER" id="PTHR46187:SF3">
    <property type="entry name" value="ALKALINE CERAMIDASE 3"/>
    <property type="match status" value="1"/>
</dbReference>
<organism evidence="10 11">
    <name type="scientific">Colletotrichum simmondsii</name>
    <dbReference type="NCBI Taxonomy" id="703756"/>
    <lineage>
        <taxon>Eukaryota</taxon>
        <taxon>Fungi</taxon>
        <taxon>Dikarya</taxon>
        <taxon>Ascomycota</taxon>
        <taxon>Pezizomycotina</taxon>
        <taxon>Sordariomycetes</taxon>
        <taxon>Hypocreomycetidae</taxon>
        <taxon>Glomerellales</taxon>
        <taxon>Glomerellaceae</taxon>
        <taxon>Colletotrichum</taxon>
        <taxon>Colletotrichum acutatum species complex</taxon>
    </lineage>
</organism>
<dbReference type="PANTHER" id="PTHR46187">
    <property type="entry name" value="ALKALINE CERAMIDASE 3"/>
    <property type="match status" value="1"/>
</dbReference>
<keyword evidence="5 9" id="KW-1133">Transmembrane helix</keyword>
<keyword evidence="7" id="KW-0106">Calcium</keyword>
<evidence type="ECO:0000256" key="1">
    <source>
        <dbReference type="ARBA" id="ARBA00004141"/>
    </source>
</evidence>
<dbReference type="GO" id="GO:0016811">
    <property type="term" value="F:hydrolase activity, acting on carbon-nitrogen (but not peptide) bonds, in linear amides"/>
    <property type="evidence" value="ECO:0007669"/>
    <property type="project" value="InterPro"/>
</dbReference>